<dbReference type="EMBL" id="MLFT02000009">
    <property type="protein sequence ID" value="PHT39305.1"/>
    <property type="molecule type" value="Genomic_DNA"/>
</dbReference>
<dbReference type="FunFam" id="1.25.40.10:FF:000325">
    <property type="entry name" value="Pentatricopeptide repeat-containing protein At4g14820"/>
    <property type="match status" value="1"/>
</dbReference>
<dbReference type="GO" id="GO:0008270">
    <property type="term" value="F:zinc ion binding"/>
    <property type="evidence" value="ECO:0007669"/>
    <property type="project" value="InterPro"/>
</dbReference>
<dbReference type="InterPro" id="IPR046848">
    <property type="entry name" value="E_motif"/>
</dbReference>
<dbReference type="Pfam" id="PF01535">
    <property type="entry name" value="PPR"/>
    <property type="match status" value="2"/>
</dbReference>
<feature type="repeat" description="PPR" evidence="3">
    <location>
        <begin position="437"/>
        <end position="471"/>
    </location>
</feature>
<proteinExistence type="inferred from homology"/>
<feature type="domain" description="Tf2-1-like SH3-like" evidence="5">
    <location>
        <begin position="69"/>
        <end position="133"/>
    </location>
</feature>
<dbReference type="Pfam" id="PF14432">
    <property type="entry name" value="DYW_deaminase"/>
    <property type="match status" value="1"/>
</dbReference>
<dbReference type="PANTHER" id="PTHR47926:SF347">
    <property type="entry name" value="PENTATRICOPEPTIDE REPEAT-CONTAINING PROTEIN"/>
    <property type="match status" value="1"/>
</dbReference>
<dbReference type="InterPro" id="IPR046960">
    <property type="entry name" value="PPR_At4g14850-like_plant"/>
</dbReference>
<evidence type="ECO:0000256" key="1">
    <source>
        <dbReference type="ARBA" id="ARBA00006643"/>
    </source>
</evidence>
<dbReference type="SUPFAM" id="SSF48452">
    <property type="entry name" value="TPR-like"/>
    <property type="match status" value="1"/>
</dbReference>
<accession>A0A2G2W250</accession>
<comment type="caution">
    <text evidence="6">The sequence shown here is derived from an EMBL/GenBank/DDBJ whole genome shotgun (WGS) entry which is preliminary data.</text>
</comment>
<dbReference type="Pfam" id="PF20431">
    <property type="entry name" value="E_motif"/>
    <property type="match status" value="1"/>
</dbReference>
<reference evidence="6 7" key="1">
    <citation type="journal article" date="2017" name="Genome Biol.">
        <title>New reference genome sequences of hot pepper reveal the massive evolution of plant disease-resistance genes by retroduplication.</title>
        <authorList>
            <person name="Kim S."/>
            <person name="Park J."/>
            <person name="Yeom S.I."/>
            <person name="Kim Y.M."/>
            <person name="Seo E."/>
            <person name="Kim K.T."/>
            <person name="Kim M.S."/>
            <person name="Lee J.M."/>
            <person name="Cheong K."/>
            <person name="Shin H.S."/>
            <person name="Kim S.B."/>
            <person name="Han K."/>
            <person name="Lee J."/>
            <person name="Park M."/>
            <person name="Lee H.A."/>
            <person name="Lee H.Y."/>
            <person name="Lee Y."/>
            <person name="Oh S."/>
            <person name="Lee J.H."/>
            <person name="Choi E."/>
            <person name="Choi E."/>
            <person name="Lee S.E."/>
            <person name="Jeon J."/>
            <person name="Kim H."/>
            <person name="Choi G."/>
            <person name="Song H."/>
            <person name="Lee J."/>
            <person name="Lee S.C."/>
            <person name="Kwon J.K."/>
            <person name="Lee H.Y."/>
            <person name="Koo N."/>
            <person name="Hong Y."/>
            <person name="Kim R.W."/>
            <person name="Kang W.H."/>
            <person name="Huh J.H."/>
            <person name="Kang B.C."/>
            <person name="Yang T.J."/>
            <person name="Lee Y.H."/>
            <person name="Bennetzen J.L."/>
            <person name="Choi D."/>
        </authorList>
    </citation>
    <scope>NUCLEOTIDE SEQUENCE [LARGE SCALE GENOMIC DNA]</scope>
    <source>
        <strain evidence="7">cv. PBC81</strain>
    </source>
</reference>
<evidence type="ECO:0000259" key="4">
    <source>
        <dbReference type="Pfam" id="PF14432"/>
    </source>
</evidence>
<dbReference type="FunFam" id="1.25.40.10:FF:000427">
    <property type="entry name" value="Pentatricopeptide repeat-containing protein chloroplastic"/>
    <property type="match status" value="1"/>
</dbReference>
<sequence length="973" mass="110926">MAPYEALYGRKCRSPIGWFEAGETLMFGPDLVYQAIEKVKVIQQRLKIGQSRHKSYADSRRRGLEFSLGDWVFLKVSPMKGVMRFGKKGKLSTRYIGPYKIIRRCGQVAYELELPQELSSVHPVFHVSMLRKCIRDPSLITSTEDVQITEDLSYEEMPIAILDRQVKKMRNNEVASVKVLWRNQQREEITWEAEEAMKSKYPYLFKALHTQYIFCTDVSHGGPAFHAAGTGRTDSRKAVYDNFAKQVVWQLGMVFEDMNEFRDAVTKYALQRDKMRWFRWMFPEGSNKGQLLVVVAKDGNNQMLPIAWAVVQYDNKNTWTWFVKLLIEDLGLRATLMELLLKLFRELSRSKEPVNALLFYEYGRRNGLEVDRFSFPPLLKAASRGLALREGMEIHGLGCKLGFDDDPFVQTALLGMYANCGKIEDARLVFDKMSQRDIVTWDIMIDGYCQNGLFDDVLVLLEEMRSSNVEPDSRVFTTILSACGKTGNSAIGKVIHGLISDNNIIADSRLLSSLISMYAGCGCMDLAQNLYDKLSQKNLVVSTAMISGYSKVGQVEAARSIFDQMTDKDLVCWSAMISGYAESDQPQEALKLLDEMQASGVKPDQVTMLSIISACANLGALDQAKRIHLIVDKYRFREALPVNNALIDMYAKCGYLDGARGVFGRMRRKNVISWTSMISAYAIHGEADQALMLFRQMKEPNWITFVAVLYACSHAGLVDEAQQIFSSMVNEYNITPKLEHYGCMVDLYGRANRLREALELVETMPMAPNVVIWGSLMAACRIHGEFELGEFAAKRLLELDPEHDGAYVFLSNVYARGKRWENVGEVRQLMKHKGIWKERGHSKIEMDNEIHEYLTADKSHKHADDIYGKLAEVVCKLKQVGYAPNTSVVLIDVDEDEKKDMVLLHSEKLALCYGLLRSNNGSPIHIIKNLRICEDCHNFMKLASKVFEREIVVRDRTRFHHYRDGSCSCKDYW</sequence>
<feature type="repeat" description="PPR" evidence="3">
    <location>
        <begin position="569"/>
        <end position="603"/>
    </location>
</feature>
<keyword evidence="2" id="KW-0677">Repeat</keyword>
<protein>
    <submittedName>
        <fullName evidence="6">Pentatricopeptide repeat-containing protein</fullName>
    </submittedName>
</protein>
<evidence type="ECO:0000313" key="7">
    <source>
        <dbReference type="Proteomes" id="UP000224567"/>
    </source>
</evidence>
<evidence type="ECO:0000313" key="6">
    <source>
        <dbReference type="EMBL" id="PHT39305.1"/>
    </source>
</evidence>
<dbReference type="Pfam" id="PF24626">
    <property type="entry name" value="SH3_Tf2-1"/>
    <property type="match status" value="1"/>
</dbReference>
<comment type="similarity">
    <text evidence="1">Belongs to the PPR family. PCMP-H subfamily.</text>
</comment>
<dbReference type="InterPro" id="IPR002885">
    <property type="entry name" value="PPR_rpt"/>
</dbReference>
<evidence type="ECO:0000256" key="3">
    <source>
        <dbReference type="PROSITE-ProRule" id="PRU00708"/>
    </source>
</evidence>
<dbReference type="Gene3D" id="1.25.40.10">
    <property type="entry name" value="Tetratricopeptide repeat domain"/>
    <property type="match status" value="3"/>
</dbReference>
<dbReference type="InterPro" id="IPR011990">
    <property type="entry name" value="TPR-like_helical_dom_sf"/>
</dbReference>
<feature type="domain" description="DYW" evidence="4">
    <location>
        <begin position="881"/>
        <end position="973"/>
    </location>
</feature>
<evidence type="ECO:0000259" key="5">
    <source>
        <dbReference type="Pfam" id="PF24626"/>
    </source>
</evidence>
<reference evidence="7" key="2">
    <citation type="journal article" date="2017" name="J. Anim. Genet.">
        <title>Multiple reference genome sequences of hot pepper reveal the massive evolution of plant disease resistance genes by retroduplication.</title>
        <authorList>
            <person name="Kim S."/>
            <person name="Park J."/>
            <person name="Yeom S.-I."/>
            <person name="Kim Y.-M."/>
            <person name="Seo E."/>
            <person name="Kim K.-T."/>
            <person name="Kim M.-S."/>
            <person name="Lee J.M."/>
            <person name="Cheong K."/>
            <person name="Shin H.-S."/>
            <person name="Kim S.-B."/>
            <person name="Han K."/>
            <person name="Lee J."/>
            <person name="Park M."/>
            <person name="Lee H.-A."/>
            <person name="Lee H.-Y."/>
            <person name="Lee Y."/>
            <person name="Oh S."/>
            <person name="Lee J.H."/>
            <person name="Choi E."/>
            <person name="Choi E."/>
            <person name="Lee S.E."/>
            <person name="Jeon J."/>
            <person name="Kim H."/>
            <person name="Choi G."/>
            <person name="Song H."/>
            <person name="Lee J."/>
            <person name="Lee S.-C."/>
            <person name="Kwon J.-K."/>
            <person name="Lee H.-Y."/>
            <person name="Koo N."/>
            <person name="Hong Y."/>
            <person name="Kim R.W."/>
            <person name="Kang W.-H."/>
            <person name="Huh J.H."/>
            <person name="Kang B.-C."/>
            <person name="Yang T.-J."/>
            <person name="Lee Y.-H."/>
            <person name="Bennetzen J.L."/>
            <person name="Choi D."/>
        </authorList>
    </citation>
    <scope>NUCLEOTIDE SEQUENCE [LARGE SCALE GENOMIC DNA]</scope>
    <source>
        <strain evidence="7">cv. PBC81</strain>
    </source>
</reference>
<dbReference type="PANTHER" id="PTHR47926">
    <property type="entry name" value="PENTATRICOPEPTIDE REPEAT-CONTAINING PROTEIN"/>
    <property type="match status" value="1"/>
</dbReference>
<dbReference type="OrthoDB" id="185373at2759"/>
<organism evidence="6 7">
    <name type="scientific">Capsicum baccatum</name>
    <name type="common">Peruvian pepper</name>
    <dbReference type="NCBI Taxonomy" id="33114"/>
    <lineage>
        <taxon>Eukaryota</taxon>
        <taxon>Viridiplantae</taxon>
        <taxon>Streptophyta</taxon>
        <taxon>Embryophyta</taxon>
        <taxon>Tracheophyta</taxon>
        <taxon>Spermatophyta</taxon>
        <taxon>Magnoliopsida</taxon>
        <taxon>eudicotyledons</taxon>
        <taxon>Gunneridae</taxon>
        <taxon>Pentapetalae</taxon>
        <taxon>asterids</taxon>
        <taxon>lamiids</taxon>
        <taxon>Solanales</taxon>
        <taxon>Solanaceae</taxon>
        <taxon>Solanoideae</taxon>
        <taxon>Capsiceae</taxon>
        <taxon>Capsicum</taxon>
    </lineage>
</organism>
<name>A0A2G2W250_CAPBA</name>
<feature type="repeat" description="PPR" evidence="3">
    <location>
        <begin position="406"/>
        <end position="436"/>
    </location>
</feature>
<dbReference type="Pfam" id="PF13041">
    <property type="entry name" value="PPR_2"/>
    <property type="match status" value="3"/>
</dbReference>
<dbReference type="InterPro" id="IPR032867">
    <property type="entry name" value="DYW_dom"/>
</dbReference>
<dbReference type="FunFam" id="1.25.40.10:FF:000348">
    <property type="entry name" value="Pentatricopeptide repeat-containing protein chloroplastic"/>
    <property type="match status" value="1"/>
</dbReference>
<gene>
    <name evidence="6" type="ORF">CQW23_22878</name>
</gene>
<dbReference type="PROSITE" id="PS51375">
    <property type="entry name" value="PPR"/>
    <property type="match status" value="5"/>
</dbReference>
<feature type="repeat" description="PPR" evidence="3">
    <location>
        <begin position="670"/>
        <end position="704"/>
    </location>
</feature>
<keyword evidence="7" id="KW-1185">Reference proteome</keyword>
<dbReference type="AlphaFoldDB" id="A0A2G2W250"/>
<feature type="repeat" description="PPR" evidence="3">
    <location>
        <begin position="538"/>
        <end position="568"/>
    </location>
</feature>
<dbReference type="GO" id="GO:0009451">
    <property type="term" value="P:RNA modification"/>
    <property type="evidence" value="ECO:0007669"/>
    <property type="project" value="InterPro"/>
</dbReference>
<dbReference type="NCBIfam" id="TIGR00756">
    <property type="entry name" value="PPR"/>
    <property type="match status" value="6"/>
</dbReference>
<dbReference type="InterPro" id="IPR056924">
    <property type="entry name" value="SH3_Tf2-1"/>
</dbReference>
<dbReference type="Proteomes" id="UP000224567">
    <property type="component" value="Unassembled WGS sequence"/>
</dbReference>
<evidence type="ECO:0000256" key="2">
    <source>
        <dbReference type="ARBA" id="ARBA00022737"/>
    </source>
</evidence>
<dbReference type="GO" id="GO:0003723">
    <property type="term" value="F:RNA binding"/>
    <property type="evidence" value="ECO:0007669"/>
    <property type="project" value="InterPro"/>
</dbReference>